<gene>
    <name evidence="1" type="ordered locus">PTH_2383</name>
</gene>
<reference evidence="2" key="1">
    <citation type="journal article" date="2008" name="Genome Res.">
        <title>The genome of Pelotomaculum thermopropionicum reveals niche-associated evolution in anaerobic microbiota.</title>
        <authorList>
            <person name="Kosaka T."/>
            <person name="Kato S."/>
            <person name="Shimoyama T."/>
            <person name="Ishii S."/>
            <person name="Abe T."/>
            <person name="Watanabe K."/>
        </authorList>
    </citation>
    <scope>NUCLEOTIDE SEQUENCE [LARGE SCALE GENOMIC DNA]</scope>
    <source>
        <strain evidence="2">DSM 13744 / JCM 10971 / SI</strain>
    </source>
</reference>
<evidence type="ECO:0000313" key="1">
    <source>
        <dbReference type="EMBL" id="BAF60564.1"/>
    </source>
</evidence>
<keyword evidence="2" id="KW-1185">Reference proteome</keyword>
<dbReference type="KEGG" id="pth:PTH_2383"/>
<dbReference type="HOGENOM" id="CLU_1883789_0_0_9"/>
<organism evidence="1 2">
    <name type="scientific">Pelotomaculum thermopropionicum (strain DSM 13744 / JCM 10971 / SI)</name>
    <dbReference type="NCBI Taxonomy" id="370438"/>
    <lineage>
        <taxon>Bacteria</taxon>
        <taxon>Bacillati</taxon>
        <taxon>Bacillota</taxon>
        <taxon>Clostridia</taxon>
        <taxon>Eubacteriales</taxon>
        <taxon>Desulfotomaculaceae</taxon>
        <taxon>Pelotomaculum</taxon>
    </lineage>
</organism>
<protein>
    <submittedName>
        <fullName evidence="1">Uncharacterized protein</fullName>
    </submittedName>
</protein>
<dbReference type="AlphaFoldDB" id="A5CZK1"/>
<sequence length="135" mass="14855">MNEQKWAERFCRDVDRILQGKGAGPEPAGPVPEEYRKTVLLARTLAETDFSSECAALLGLRRRLLEMFAARGVGREENKESVFAELADEELEKVAGGVERGQNETCSLCNCRRGGSTITGDTCPDCGHPREFHPG</sequence>
<accession>A5CZK1</accession>
<dbReference type="EMBL" id="AP009389">
    <property type="protein sequence ID" value="BAF60564.1"/>
    <property type="molecule type" value="Genomic_DNA"/>
</dbReference>
<proteinExistence type="predicted"/>
<dbReference type="Proteomes" id="UP000006556">
    <property type="component" value="Chromosome"/>
</dbReference>
<evidence type="ECO:0000313" key="2">
    <source>
        <dbReference type="Proteomes" id="UP000006556"/>
    </source>
</evidence>
<name>A5CZK1_PELTS</name>